<dbReference type="InterPro" id="IPR010043">
    <property type="entry name" value="UTase/UR"/>
</dbReference>
<feature type="region of interest" description="Disordered" evidence="2">
    <location>
        <begin position="1"/>
        <end position="31"/>
    </location>
</feature>
<feature type="compositionally biased region" description="Basic and acidic residues" evidence="2">
    <location>
        <begin position="85"/>
        <end position="99"/>
    </location>
</feature>
<dbReference type="Proteomes" id="UP000324897">
    <property type="component" value="Unassembled WGS sequence"/>
</dbReference>
<reference evidence="3 4" key="1">
    <citation type="journal article" date="2019" name="Sci. Rep.">
        <title>A high-quality genome of Eragrostis curvula grass provides insights into Poaceae evolution and supports new strategies to enhance forage quality.</title>
        <authorList>
            <person name="Carballo J."/>
            <person name="Santos B.A.C.M."/>
            <person name="Zappacosta D."/>
            <person name="Garbus I."/>
            <person name="Selva J.P."/>
            <person name="Gallo C.A."/>
            <person name="Diaz A."/>
            <person name="Albertini E."/>
            <person name="Caccamo M."/>
            <person name="Echenique V."/>
        </authorList>
    </citation>
    <scope>NUCLEOTIDE SEQUENCE [LARGE SCALE GENOMIC DNA]</scope>
    <source>
        <strain evidence="4">cv. Victoria</strain>
        <tissue evidence="3">Leaf</tissue>
    </source>
</reference>
<dbReference type="Gramene" id="TVU43168">
    <property type="protein sequence ID" value="TVU43168"/>
    <property type="gene ID" value="EJB05_09613"/>
</dbReference>
<evidence type="ECO:0000313" key="3">
    <source>
        <dbReference type="EMBL" id="TVU43168.1"/>
    </source>
</evidence>
<dbReference type="PANTHER" id="PTHR47320">
    <property type="entry name" value="BIFUNCTIONAL URIDYLYLTRANSFERASE/URIDYLYL-REMOVING ENZYME"/>
    <property type="match status" value="1"/>
</dbReference>
<dbReference type="GO" id="GO:0016787">
    <property type="term" value="F:hydrolase activity"/>
    <property type="evidence" value="ECO:0007669"/>
    <property type="project" value="UniProtKB-KW"/>
</dbReference>
<evidence type="ECO:0000256" key="2">
    <source>
        <dbReference type="SAM" id="MobiDB-lite"/>
    </source>
</evidence>
<protein>
    <recommendedName>
        <fullName evidence="5">ACT domain-containing protein</fullName>
    </recommendedName>
</protein>
<keyword evidence="1" id="KW-0378">Hydrolase</keyword>
<dbReference type="InterPro" id="IPR045865">
    <property type="entry name" value="ACT-like_dom_sf"/>
</dbReference>
<name>A0A5J9W4W7_9POAL</name>
<gene>
    <name evidence="3" type="ORF">EJB05_09613</name>
</gene>
<comment type="caution">
    <text evidence="3">The sequence shown here is derived from an EMBL/GenBank/DDBJ whole genome shotgun (WGS) entry which is preliminary data.</text>
</comment>
<feature type="non-terminal residue" evidence="3">
    <location>
        <position position="1"/>
    </location>
</feature>
<dbReference type="PANTHER" id="PTHR47320:SF1">
    <property type="entry name" value="BIFUNCTIONAL URIDYLYLTRANSFERASE_URIDYLYL-REMOVING ENZYME"/>
    <property type="match status" value="1"/>
</dbReference>
<dbReference type="OrthoDB" id="691035at2759"/>
<proteinExistence type="predicted"/>
<keyword evidence="4" id="KW-1185">Reference proteome</keyword>
<sequence>MEASHGPVAPPPPPRVCGELPDWQEGTTGERSPRVCLHEVQGRIHERLRWTGRHDEALAESSFQQRLARYLQRMPERYIVDVDSRQEGRGRAAPLEDPRRLRRPRQAALSSTRASSCMTVQADYNSGDEEHDKPCRRLMEDLSLEGKTVHGNDAVIMSSRVIHVHEIIFCSVDKRKLLSRVAELLDEVGLHILEGHLYCTVDGFCLAIFSVDGWETEDTDGLVAKIYETLALKTCGQRKENSVFRGWSNRLQAEDARMVEY</sequence>
<accession>A0A5J9W4W7</accession>
<organism evidence="3 4">
    <name type="scientific">Eragrostis curvula</name>
    <name type="common">weeping love grass</name>
    <dbReference type="NCBI Taxonomy" id="38414"/>
    <lineage>
        <taxon>Eukaryota</taxon>
        <taxon>Viridiplantae</taxon>
        <taxon>Streptophyta</taxon>
        <taxon>Embryophyta</taxon>
        <taxon>Tracheophyta</taxon>
        <taxon>Spermatophyta</taxon>
        <taxon>Magnoliopsida</taxon>
        <taxon>Liliopsida</taxon>
        <taxon>Poales</taxon>
        <taxon>Poaceae</taxon>
        <taxon>PACMAD clade</taxon>
        <taxon>Chloridoideae</taxon>
        <taxon>Eragrostideae</taxon>
        <taxon>Eragrostidinae</taxon>
        <taxon>Eragrostis</taxon>
    </lineage>
</organism>
<evidence type="ECO:0008006" key="5">
    <source>
        <dbReference type="Google" id="ProtNLM"/>
    </source>
</evidence>
<dbReference type="SUPFAM" id="SSF55021">
    <property type="entry name" value="ACT-like"/>
    <property type="match status" value="1"/>
</dbReference>
<dbReference type="GO" id="GO:0008773">
    <property type="term" value="F:[protein-PII] uridylyltransferase activity"/>
    <property type="evidence" value="ECO:0007669"/>
    <property type="project" value="InterPro"/>
</dbReference>
<dbReference type="AlphaFoldDB" id="A0A5J9W4W7"/>
<dbReference type="EMBL" id="RWGY01000005">
    <property type="protein sequence ID" value="TVU43168.1"/>
    <property type="molecule type" value="Genomic_DNA"/>
</dbReference>
<evidence type="ECO:0000313" key="4">
    <source>
        <dbReference type="Proteomes" id="UP000324897"/>
    </source>
</evidence>
<evidence type="ECO:0000256" key="1">
    <source>
        <dbReference type="ARBA" id="ARBA00022801"/>
    </source>
</evidence>
<feature type="region of interest" description="Disordered" evidence="2">
    <location>
        <begin position="85"/>
        <end position="108"/>
    </location>
</feature>